<evidence type="ECO:0008006" key="4">
    <source>
        <dbReference type="Google" id="ProtNLM"/>
    </source>
</evidence>
<gene>
    <name evidence="2" type="ORF">QRX60_03895</name>
</gene>
<feature type="transmembrane region" description="Helical" evidence="1">
    <location>
        <begin position="114"/>
        <end position="132"/>
    </location>
</feature>
<dbReference type="EMBL" id="CP127295">
    <property type="protein sequence ID" value="WIY03023.1"/>
    <property type="molecule type" value="Genomic_DNA"/>
</dbReference>
<reference evidence="2 3" key="1">
    <citation type="submission" date="2023-06" db="EMBL/GenBank/DDBJ databases">
        <authorList>
            <person name="Oyuntsetseg B."/>
            <person name="Kim S.B."/>
        </authorList>
    </citation>
    <scope>NUCLEOTIDE SEQUENCE [LARGE SCALE GENOMIC DNA]</scope>
    <source>
        <strain evidence="2 3">4-36</strain>
    </source>
</reference>
<dbReference type="KEGG" id="amog:QRX60_03895"/>
<keyword evidence="3" id="KW-1185">Reference proteome</keyword>
<evidence type="ECO:0000256" key="1">
    <source>
        <dbReference type="SAM" id="Phobius"/>
    </source>
</evidence>
<organism evidence="2 3">
    <name type="scientific">Amycolatopsis mongoliensis</name>
    <dbReference type="NCBI Taxonomy" id="715475"/>
    <lineage>
        <taxon>Bacteria</taxon>
        <taxon>Bacillati</taxon>
        <taxon>Actinomycetota</taxon>
        <taxon>Actinomycetes</taxon>
        <taxon>Pseudonocardiales</taxon>
        <taxon>Pseudonocardiaceae</taxon>
        <taxon>Amycolatopsis</taxon>
    </lineage>
</organism>
<protein>
    <recommendedName>
        <fullName evidence="4">DUF1707 domain-containing protein</fullName>
    </recommendedName>
</protein>
<keyword evidence="1" id="KW-0812">Transmembrane</keyword>
<feature type="transmembrane region" description="Helical" evidence="1">
    <location>
        <begin position="86"/>
        <end position="108"/>
    </location>
</feature>
<keyword evidence="1" id="KW-1133">Transmembrane helix</keyword>
<keyword evidence="1" id="KW-0472">Membrane</keyword>
<evidence type="ECO:0000313" key="3">
    <source>
        <dbReference type="Proteomes" id="UP001239397"/>
    </source>
</evidence>
<sequence>MIENRPVAEAVGRLLWPERTRATELDRKLAVTRIDHARSEGRCDDAEVRLARVRTATTLAELSSAVDGSAEPVVPPILAAAPRVGLAVWSVINLVDLAVYLTLGLVSGHWDGPWVLWPALGGGLLVLGLWSTRERDRRLRLGE</sequence>
<proteinExistence type="predicted"/>
<dbReference type="Proteomes" id="UP001239397">
    <property type="component" value="Chromosome"/>
</dbReference>
<evidence type="ECO:0000313" key="2">
    <source>
        <dbReference type="EMBL" id="WIY03023.1"/>
    </source>
</evidence>
<dbReference type="AlphaFoldDB" id="A0A9Y2JRR7"/>
<accession>A0A9Y2JRR7</accession>
<name>A0A9Y2JRR7_9PSEU</name>
<dbReference type="RefSeq" id="WP_285999425.1">
    <property type="nucleotide sequence ID" value="NZ_CP127295.1"/>
</dbReference>